<proteinExistence type="predicted"/>
<protein>
    <recommendedName>
        <fullName evidence="4">Peptidase A2 domain-containing protein</fullName>
    </recommendedName>
</protein>
<dbReference type="STRING" id="7070.A0A139WNQ7"/>
<reference evidence="2 3" key="2">
    <citation type="journal article" date="2010" name="Nucleic Acids Res.">
        <title>BeetleBase in 2010: revisions to provide comprehensive genomic information for Tribolium castaneum.</title>
        <authorList>
            <person name="Kim H.S."/>
            <person name="Murphy T."/>
            <person name="Xia J."/>
            <person name="Caragea D."/>
            <person name="Park Y."/>
            <person name="Beeman R.W."/>
            <person name="Lorenzen M.D."/>
            <person name="Butcher S."/>
            <person name="Manak J.R."/>
            <person name="Brown S.J."/>
        </authorList>
    </citation>
    <scope>GENOME REANNOTATION</scope>
    <source>
        <strain evidence="2 3">Georgia GA2</strain>
    </source>
</reference>
<dbReference type="InParanoid" id="A0A139WNQ7"/>
<feature type="compositionally biased region" description="Basic and acidic residues" evidence="1">
    <location>
        <begin position="211"/>
        <end position="223"/>
    </location>
</feature>
<dbReference type="PANTHER" id="PTHR37984">
    <property type="entry name" value="PROTEIN CBG26694"/>
    <property type="match status" value="1"/>
</dbReference>
<sequence length="433" mass="49190">MPITISPHSEADGRGELLKMVLPCTDSGQREIIWAHVDPGEGTDVYEAAVSKLNEYFYPKQSKIYERHIFRLTKQEPGEEFEKFLVRLRNQAAKCKFTNVEEHLIDQIVEKSTSSELRKKILSAGDNTTLDIITAETNALEAVKRQLEDFVDPNPKTLELNYISRRKECTRCGGNHLFNSPNCPAKRITCMKCGYREHYQKFCKTKPHKRQDKEKMQVRSPERKRTKYSSKTTTQEDVDYVFQIDDDSTIQCNVGGVAINMLIDSGSKSNIIYDQTWQLLKEAKINVWDQIKNPEKLLFAYENKTPLKVLGSFKSSISVGSNSETATFYVIQNGSRCLLGKTTSIALGVLKIGLEVNVVDQFPKFKNVVVDIPIDESVKPICQPYKRIPIPLEAKVDKKLEELIESDIIEAVNEPARKKLICGPTQTNSSRGF</sequence>
<reference evidence="2 3" key="1">
    <citation type="journal article" date="2008" name="Nature">
        <title>The genome of the model beetle and pest Tribolium castaneum.</title>
        <authorList>
            <consortium name="Tribolium Genome Sequencing Consortium"/>
            <person name="Richards S."/>
            <person name="Gibbs R.A."/>
            <person name="Weinstock G.M."/>
            <person name="Brown S.J."/>
            <person name="Denell R."/>
            <person name="Beeman R.W."/>
            <person name="Gibbs R."/>
            <person name="Beeman R.W."/>
            <person name="Brown S.J."/>
            <person name="Bucher G."/>
            <person name="Friedrich M."/>
            <person name="Grimmelikhuijzen C.J."/>
            <person name="Klingler M."/>
            <person name="Lorenzen M."/>
            <person name="Richards S."/>
            <person name="Roth S."/>
            <person name="Schroder R."/>
            <person name="Tautz D."/>
            <person name="Zdobnov E.M."/>
            <person name="Muzny D."/>
            <person name="Gibbs R.A."/>
            <person name="Weinstock G.M."/>
            <person name="Attaway T."/>
            <person name="Bell S."/>
            <person name="Buhay C.J."/>
            <person name="Chandrabose M.N."/>
            <person name="Chavez D."/>
            <person name="Clerk-Blankenburg K.P."/>
            <person name="Cree A."/>
            <person name="Dao M."/>
            <person name="Davis C."/>
            <person name="Chacko J."/>
            <person name="Dinh H."/>
            <person name="Dugan-Rocha S."/>
            <person name="Fowler G."/>
            <person name="Garner T.T."/>
            <person name="Garnes J."/>
            <person name="Gnirke A."/>
            <person name="Hawes A."/>
            <person name="Hernandez J."/>
            <person name="Hines S."/>
            <person name="Holder M."/>
            <person name="Hume J."/>
            <person name="Jhangiani S.N."/>
            <person name="Joshi V."/>
            <person name="Khan Z.M."/>
            <person name="Jackson L."/>
            <person name="Kovar C."/>
            <person name="Kowis A."/>
            <person name="Lee S."/>
            <person name="Lewis L.R."/>
            <person name="Margolis J."/>
            <person name="Morgan M."/>
            <person name="Nazareth L.V."/>
            <person name="Nguyen N."/>
            <person name="Okwuonu G."/>
            <person name="Parker D."/>
            <person name="Richards S."/>
            <person name="Ruiz S.J."/>
            <person name="Santibanez J."/>
            <person name="Savard J."/>
            <person name="Scherer S.E."/>
            <person name="Schneider B."/>
            <person name="Sodergren E."/>
            <person name="Tautz D."/>
            <person name="Vattahil S."/>
            <person name="Villasana D."/>
            <person name="White C.S."/>
            <person name="Wright R."/>
            <person name="Park Y."/>
            <person name="Beeman R.W."/>
            <person name="Lord J."/>
            <person name="Oppert B."/>
            <person name="Lorenzen M."/>
            <person name="Brown S."/>
            <person name="Wang L."/>
            <person name="Savard J."/>
            <person name="Tautz D."/>
            <person name="Richards S."/>
            <person name="Weinstock G."/>
            <person name="Gibbs R.A."/>
            <person name="Liu Y."/>
            <person name="Worley K."/>
            <person name="Weinstock G."/>
            <person name="Elsik C.G."/>
            <person name="Reese J.T."/>
            <person name="Elhaik E."/>
            <person name="Landan G."/>
            <person name="Graur D."/>
            <person name="Arensburger P."/>
            <person name="Atkinson P."/>
            <person name="Beeman R.W."/>
            <person name="Beidler J."/>
            <person name="Brown S.J."/>
            <person name="Demuth J.P."/>
            <person name="Drury D.W."/>
            <person name="Du Y.Z."/>
            <person name="Fujiwara H."/>
            <person name="Lorenzen M."/>
            <person name="Maselli V."/>
            <person name="Osanai M."/>
            <person name="Park Y."/>
            <person name="Robertson H.M."/>
            <person name="Tu Z."/>
            <person name="Wang J.J."/>
            <person name="Wang S."/>
            <person name="Richards S."/>
            <person name="Song H."/>
            <person name="Zhang L."/>
            <person name="Sodergren E."/>
            <person name="Werner D."/>
            <person name="Stanke M."/>
            <person name="Morgenstern B."/>
            <person name="Solovyev V."/>
            <person name="Kosarev P."/>
            <person name="Brown G."/>
            <person name="Chen H.C."/>
            <person name="Ermolaeva O."/>
            <person name="Hlavina W."/>
            <person name="Kapustin Y."/>
            <person name="Kiryutin B."/>
            <person name="Kitts P."/>
            <person name="Maglott D."/>
            <person name="Pruitt K."/>
            <person name="Sapojnikov V."/>
            <person name="Souvorov A."/>
            <person name="Mackey A.J."/>
            <person name="Waterhouse R.M."/>
            <person name="Wyder S."/>
            <person name="Zdobnov E.M."/>
            <person name="Zdobnov E.M."/>
            <person name="Wyder S."/>
            <person name="Kriventseva E.V."/>
            <person name="Kadowaki T."/>
            <person name="Bork P."/>
            <person name="Aranda M."/>
            <person name="Bao R."/>
            <person name="Beermann A."/>
            <person name="Berns N."/>
            <person name="Bolognesi R."/>
            <person name="Bonneton F."/>
            <person name="Bopp D."/>
            <person name="Brown S.J."/>
            <person name="Bucher G."/>
            <person name="Butts T."/>
            <person name="Chaumot A."/>
            <person name="Denell R.E."/>
            <person name="Ferrier D.E."/>
            <person name="Friedrich M."/>
            <person name="Gordon C.M."/>
            <person name="Jindra M."/>
            <person name="Klingler M."/>
            <person name="Lan Q."/>
            <person name="Lattorff H.M."/>
            <person name="Laudet V."/>
            <person name="von Levetsow C."/>
            <person name="Liu Z."/>
            <person name="Lutz R."/>
            <person name="Lynch J.A."/>
            <person name="da Fonseca R.N."/>
            <person name="Posnien N."/>
            <person name="Reuter R."/>
            <person name="Roth S."/>
            <person name="Savard J."/>
            <person name="Schinko J.B."/>
            <person name="Schmitt C."/>
            <person name="Schoppmeier M."/>
            <person name="Schroder R."/>
            <person name="Shippy T.D."/>
            <person name="Simonnet F."/>
            <person name="Marques-Souza H."/>
            <person name="Tautz D."/>
            <person name="Tomoyasu Y."/>
            <person name="Trauner J."/>
            <person name="Van der Zee M."/>
            <person name="Vervoort M."/>
            <person name="Wittkopp N."/>
            <person name="Wimmer E.A."/>
            <person name="Yang X."/>
            <person name="Jones A.K."/>
            <person name="Sattelle D.B."/>
            <person name="Ebert P.R."/>
            <person name="Nelson D."/>
            <person name="Scott J.G."/>
            <person name="Beeman R.W."/>
            <person name="Muthukrishnan S."/>
            <person name="Kramer K.J."/>
            <person name="Arakane Y."/>
            <person name="Beeman R.W."/>
            <person name="Zhu Q."/>
            <person name="Hogenkamp D."/>
            <person name="Dixit R."/>
            <person name="Oppert B."/>
            <person name="Jiang H."/>
            <person name="Zou Z."/>
            <person name="Marshall J."/>
            <person name="Elpidina E."/>
            <person name="Vinokurov K."/>
            <person name="Oppert C."/>
            <person name="Zou Z."/>
            <person name="Evans J."/>
            <person name="Lu Z."/>
            <person name="Zhao P."/>
            <person name="Sumathipala N."/>
            <person name="Altincicek B."/>
            <person name="Vilcinskas A."/>
            <person name="Williams M."/>
            <person name="Hultmark D."/>
            <person name="Hetru C."/>
            <person name="Jiang H."/>
            <person name="Grimmelikhuijzen C.J."/>
            <person name="Hauser F."/>
            <person name="Cazzamali G."/>
            <person name="Williamson M."/>
            <person name="Park Y."/>
            <person name="Li B."/>
            <person name="Tanaka Y."/>
            <person name="Predel R."/>
            <person name="Neupert S."/>
            <person name="Schachtner J."/>
            <person name="Verleyen P."/>
            <person name="Raible F."/>
            <person name="Bork P."/>
            <person name="Friedrich M."/>
            <person name="Walden K.K."/>
            <person name="Robertson H.M."/>
            <person name="Angeli S."/>
            <person name="Foret S."/>
            <person name="Bucher G."/>
            <person name="Schuetz S."/>
            <person name="Maleszka R."/>
            <person name="Wimmer E.A."/>
            <person name="Beeman R.W."/>
            <person name="Lorenzen M."/>
            <person name="Tomoyasu Y."/>
            <person name="Miller S.C."/>
            <person name="Grossmann D."/>
            <person name="Bucher G."/>
        </authorList>
    </citation>
    <scope>NUCLEOTIDE SEQUENCE [LARGE SCALE GENOMIC DNA]</scope>
    <source>
        <strain evidence="2 3">Georgia GA2</strain>
    </source>
</reference>
<evidence type="ECO:0000256" key="1">
    <source>
        <dbReference type="SAM" id="MobiDB-lite"/>
    </source>
</evidence>
<dbReference type="EMBL" id="KQ971311">
    <property type="protein sequence ID" value="KYB29405.1"/>
    <property type="molecule type" value="Genomic_DNA"/>
</dbReference>
<dbReference type="PANTHER" id="PTHR37984:SF11">
    <property type="entry name" value="INTEGRASE CATALYTIC DOMAIN-CONTAINING PROTEIN"/>
    <property type="match status" value="1"/>
</dbReference>
<name>A0A139WNQ7_TRICA</name>
<evidence type="ECO:0008006" key="4">
    <source>
        <dbReference type="Google" id="ProtNLM"/>
    </source>
</evidence>
<dbReference type="InterPro" id="IPR050951">
    <property type="entry name" value="Retrovirus_Pol_polyprotein"/>
</dbReference>
<accession>A0A139WNQ7</accession>
<dbReference type="AlphaFoldDB" id="A0A139WNQ7"/>
<dbReference type="InterPro" id="IPR021109">
    <property type="entry name" value="Peptidase_aspartic_dom_sf"/>
</dbReference>
<gene>
    <name evidence="2" type="primary">AUGUSTUS-3.0.2_31970</name>
    <name evidence="2" type="ORF">TcasGA2_TC031970</name>
</gene>
<dbReference type="CDD" id="cd00303">
    <property type="entry name" value="retropepsin_like"/>
    <property type="match status" value="1"/>
</dbReference>
<feature type="region of interest" description="Disordered" evidence="1">
    <location>
        <begin position="206"/>
        <end position="230"/>
    </location>
</feature>
<dbReference type="OMA" id="NEANIEC"/>
<dbReference type="Gene3D" id="2.40.70.10">
    <property type="entry name" value="Acid Proteases"/>
    <property type="match status" value="1"/>
</dbReference>
<organism evidence="2 3">
    <name type="scientific">Tribolium castaneum</name>
    <name type="common">Red flour beetle</name>
    <dbReference type="NCBI Taxonomy" id="7070"/>
    <lineage>
        <taxon>Eukaryota</taxon>
        <taxon>Metazoa</taxon>
        <taxon>Ecdysozoa</taxon>
        <taxon>Arthropoda</taxon>
        <taxon>Hexapoda</taxon>
        <taxon>Insecta</taxon>
        <taxon>Pterygota</taxon>
        <taxon>Neoptera</taxon>
        <taxon>Endopterygota</taxon>
        <taxon>Coleoptera</taxon>
        <taxon>Polyphaga</taxon>
        <taxon>Cucujiformia</taxon>
        <taxon>Tenebrionidae</taxon>
        <taxon>Tenebrionidae incertae sedis</taxon>
        <taxon>Tribolium</taxon>
    </lineage>
</organism>
<evidence type="ECO:0000313" key="2">
    <source>
        <dbReference type="EMBL" id="KYB29405.1"/>
    </source>
</evidence>
<dbReference type="Proteomes" id="UP000007266">
    <property type="component" value="Linkage group 2"/>
</dbReference>
<keyword evidence="3" id="KW-1185">Reference proteome</keyword>
<evidence type="ECO:0000313" key="3">
    <source>
        <dbReference type="Proteomes" id="UP000007266"/>
    </source>
</evidence>